<proteinExistence type="predicted"/>
<dbReference type="CDD" id="cd00056">
    <property type="entry name" value="ENDO3c"/>
    <property type="match status" value="1"/>
</dbReference>
<name>A0A8J6NIB3_9CHLR</name>
<dbReference type="PANTHER" id="PTHR43003:SF5">
    <property type="entry name" value="DNA-3-METHYLADENINE GLYCOSYLASE"/>
    <property type="match status" value="1"/>
</dbReference>
<dbReference type="Proteomes" id="UP000614469">
    <property type="component" value="Unassembled WGS sequence"/>
</dbReference>
<evidence type="ECO:0000313" key="7">
    <source>
        <dbReference type="Proteomes" id="UP000614469"/>
    </source>
</evidence>
<feature type="domain" description="HhH-GPD" evidence="5">
    <location>
        <begin position="54"/>
        <end position="206"/>
    </location>
</feature>
<dbReference type="Pfam" id="PF00730">
    <property type="entry name" value="HhH-GPD"/>
    <property type="match status" value="1"/>
</dbReference>
<dbReference type="Gene3D" id="1.10.1670.40">
    <property type="match status" value="1"/>
</dbReference>
<dbReference type="SUPFAM" id="SSF48150">
    <property type="entry name" value="DNA-glycosylase"/>
    <property type="match status" value="1"/>
</dbReference>
<dbReference type="EC" id="3.2.2.21" evidence="2"/>
<dbReference type="InterPro" id="IPR011257">
    <property type="entry name" value="DNA_glycosylase"/>
</dbReference>
<keyword evidence="4" id="KW-0234">DNA repair</keyword>
<accession>A0A8J6NIB3</accession>
<evidence type="ECO:0000259" key="5">
    <source>
        <dbReference type="SMART" id="SM00478"/>
    </source>
</evidence>
<dbReference type="SMART" id="SM00478">
    <property type="entry name" value="ENDO3c"/>
    <property type="match status" value="1"/>
</dbReference>
<comment type="caution">
    <text evidence="6">The sequence shown here is derived from an EMBL/GenBank/DDBJ whole genome shotgun (WGS) entry which is preliminary data.</text>
</comment>
<dbReference type="PANTHER" id="PTHR43003">
    <property type="entry name" value="DNA-3-METHYLADENINE GLYCOSYLASE"/>
    <property type="match status" value="1"/>
</dbReference>
<evidence type="ECO:0000256" key="3">
    <source>
        <dbReference type="ARBA" id="ARBA00022763"/>
    </source>
</evidence>
<dbReference type="EMBL" id="JACNJN010000066">
    <property type="protein sequence ID" value="MBC8334447.1"/>
    <property type="molecule type" value="Genomic_DNA"/>
</dbReference>
<dbReference type="InterPro" id="IPR051912">
    <property type="entry name" value="Alkylbase_DNA_Glycosylase/TA"/>
</dbReference>
<protein>
    <recommendedName>
        <fullName evidence="2">DNA-3-methyladenine glycosylase II</fullName>
        <ecNumber evidence="2">3.2.2.21</ecNumber>
    </recommendedName>
</protein>
<evidence type="ECO:0000313" key="6">
    <source>
        <dbReference type="EMBL" id="MBC8334447.1"/>
    </source>
</evidence>
<dbReference type="GO" id="GO:0006307">
    <property type="term" value="P:DNA alkylation repair"/>
    <property type="evidence" value="ECO:0007669"/>
    <property type="project" value="TreeGrafter"/>
</dbReference>
<evidence type="ECO:0000256" key="2">
    <source>
        <dbReference type="ARBA" id="ARBA00012000"/>
    </source>
</evidence>
<evidence type="ECO:0000256" key="1">
    <source>
        <dbReference type="ARBA" id="ARBA00000086"/>
    </source>
</evidence>
<sequence>MKSSLRRLDQQSLEKGVVYLTGVDPDLAKVIHDFGKPPLWPRQPGFPTLVHIILEQQVSLASANAAFKKLNDSVDQLTPEHFIQFSDENLKGFGFSRQKARYCRLLSEAIISGDFDFEELNQMDDSSVRKKLIELKGIGPWTANIYLLMALLRPDIWPPGDLALAKAMQAVKNLPEVPDNETQQKIAAQWKPWRAVGARILWHYYLS</sequence>
<reference evidence="6 7" key="1">
    <citation type="submission" date="2020-08" db="EMBL/GenBank/DDBJ databases">
        <title>Bridging the membrane lipid divide: bacteria of the FCB group superphylum have the potential to synthesize archaeal ether lipids.</title>
        <authorList>
            <person name="Villanueva L."/>
            <person name="Von Meijenfeldt F.A.B."/>
            <person name="Westbye A.B."/>
            <person name="Yadav S."/>
            <person name="Hopmans E.C."/>
            <person name="Dutilh B.E."/>
            <person name="Sinninghe Damste J.S."/>
        </authorList>
    </citation>
    <scope>NUCLEOTIDE SEQUENCE [LARGE SCALE GENOMIC DNA]</scope>
    <source>
        <strain evidence="6">NIOZ-UU36</strain>
    </source>
</reference>
<dbReference type="InterPro" id="IPR003265">
    <property type="entry name" value="HhH-GPD_domain"/>
</dbReference>
<dbReference type="GO" id="GO:0032131">
    <property type="term" value="F:alkylated DNA binding"/>
    <property type="evidence" value="ECO:0007669"/>
    <property type="project" value="TreeGrafter"/>
</dbReference>
<dbReference type="GO" id="GO:0006285">
    <property type="term" value="P:base-excision repair, AP site formation"/>
    <property type="evidence" value="ECO:0007669"/>
    <property type="project" value="TreeGrafter"/>
</dbReference>
<dbReference type="AlphaFoldDB" id="A0A8J6NIB3"/>
<dbReference type="Gene3D" id="1.10.340.30">
    <property type="entry name" value="Hypothetical protein, domain 2"/>
    <property type="match status" value="1"/>
</dbReference>
<evidence type="ECO:0000256" key="4">
    <source>
        <dbReference type="ARBA" id="ARBA00023204"/>
    </source>
</evidence>
<dbReference type="GO" id="GO:0008725">
    <property type="term" value="F:DNA-3-methyladenine glycosylase activity"/>
    <property type="evidence" value="ECO:0007669"/>
    <property type="project" value="TreeGrafter"/>
</dbReference>
<gene>
    <name evidence="6" type="ORF">H8E29_04210</name>
</gene>
<keyword evidence="3" id="KW-0227">DNA damage</keyword>
<organism evidence="6 7">
    <name type="scientific">Candidatus Desulfolinea nitratireducens</name>
    <dbReference type="NCBI Taxonomy" id="2841698"/>
    <lineage>
        <taxon>Bacteria</taxon>
        <taxon>Bacillati</taxon>
        <taxon>Chloroflexota</taxon>
        <taxon>Anaerolineae</taxon>
        <taxon>Anaerolineales</taxon>
        <taxon>Anaerolineales incertae sedis</taxon>
        <taxon>Candidatus Desulfolinea</taxon>
    </lineage>
</organism>
<comment type="catalytic activity">
    <reaction evidence="1">
        <text>Hydrolysis of alkylated DNA, releasing 3-methyladenine, 3-methylguanine, 7-methylguanine and 7-methyladenine.</text>
        <dbReference type="EC" id="3.2.2.21"/>
    </reaction>
</comment>
<dbReference type="GO" id="GO:0032993">
    <property type="term" value="C:protein-DNA complex"/>
    <property type="evidence" value="ECO:0007669"/>
    <property type="project" value="TreeGrafter"/>
</dbReference>
<dbReference type="GO" id="GO:0043916">
    <property type="term" value="F:DNA-7-methylguanine glycosylase activity"/>
    <property type="evidence" value="ECO:0007669"/>
    <property type="project" value="TreeGrafter"/>
</dbReference>
<dbReference type="GO" id="GO:0005737">
    <property type="term" value="C:cytoplasm"/>
    <property type="evidence" value="ECO:0007669"/>
    <property type="project" value="TreeGrafter"/>
</dbReference>